<dbReference type="Pfam" id="PF25981">
    <property type="entry name" value="HTH_Cic_C"/>
    <property type="match status" value="1"/>
</dbReference>
<dbReference type="Proteomes" id="UP001378592">
    <property type="component" value="Unassembled WGS sequence"/>
</dbReference>
<keyword evidence="4 7" id="KW-0238">DNA-binding</keyword>
<dbReference type="InterPro" id="IPR009071">
    <property type="entry name" value="HMG_box_dom"/>
</dbReference>
<evidence type="ECO:0000259" key="9">
    <source>
        <dbReference type="PROSITE" id="PS50118"/>
    </source>
</evidence>
<feature type="compositionally biased region" description="Polar residues" evidence="8">
    <location>
        <begin position="617"/>
        <end position="640"/>
    </location>
</feature>
<dbReference type="CDD" id="cd21990">
    <property type="entry name" value="HMG-box_CIC-like"/>
    <property type="match status" value="1"/>
</dbReference>
<gene>
    <name evidence="10" type="ORF">R5R35_014618</name>
</gene>
<feature type="region of interest" description="Disordered" evidence="8">
    <location>
        <begin position="1419"/>
        <end position="1453"/>
    </location>
</feature>
<name>A0AAN9Z7T7_9ORTH</name>
<feature type="compositionally biased region" description="Low complexity" evidence="8">
    <location>
        <begin position="603"/>
        <end position="616"/>
    </location>
</feature>
<evidence type="ECO:0000256" key="8">
    <source>
        <dbReference type="SAM" id="MobiDB-lite"/>
    </source>
</evidence>
<reference evidence="10 11" key="1">
    <citation type="submission" date="2024-03" db="EMBL/GenBank/DDBJ databases">
        <title>The genome assembly and annotation of the cricket Gryllus longicercus Weissman &amp; Gray.</title>
        <authorList>
            <person name="Szrajer S."/>
            <person name="Gray D."/>
            <person name="Ylla G."/>
        </authorList>
    </citation>
    <scope>NUCLEOTIDE SEQUENCE [LARGE SCALE GENOMIC DNA]</scope>
    <source>
        <strain evidence="10">DAG 2021-001</strain>
        <tissue evidence="10">Whole body minus gut</tissue>
    </source>
</reference>
<dbReference type="PROSITE" id="PS50118">
    <property type="entry name" value="HMG_BOX_2"/>
    <property type="match status" value="1"/>
</dbReference>
<dbReference type="InterPro" id="IPR052412">
    <property type="entry name" value="CC-Dev_Transcription_Reg"/>
</dbReference>
<proteinExistence type="predicted"/>
<feature type="region of interest" description="Disordered" evidence="8">
    <location>
        <begin position="15"/>
        <end position="134"/>
    </location>
</feature>
<feature type="region of interest" description="Disordered" evidence="8">
    <location>
        <begin position="2062"/>
        <end position="2093"/>
    </location>
</feature>
<keyword evidence="1" id="KW-0678">Repressor</keyword>
<dbReference type="Pfam" id="PF16090">
    <property type="entry name" value="DUF4819"/>
    <property type="match status" value="1"/>
</dbReference>
<evidence type="ECO:0000256" key="5">
    <source>
        <dbReference type="ARBA" id="ARBA00023163"/>
    </source>
</evidence>
<feature type="compositionally biased region" description="Low complexity" evidence="8">
    <location>
        <begin position="546"/>
        <end position="559"/>
    </location>
</feature>
<feature type="region of interest" description="Disordered" evidence="8">
    <location>
        <begin position="2195"/>
        <end position="2245"/>
    </location>
</feature>
<dbReference type="SUPFAM" id="SSF47095">
    <property type="entry name" value="HMG-box"/>
    <property type="match status" value="1"/>
</dbReference>
<sequence length="2245" mass="240837">MQRRAEAAAAAAAAAVAAAAVRAQRRPDRSAPPQPPPPPPPPLPPPPPPPPARLPRVPRKRQPEPELEPDAPPPPQPPPSPPPSPATALVLQQQRLQSAAPASSVGPEETSFDRAPSIDSKATMSALTMDPGSHDRNMMDPPDEMMRSHQAIQESVASSLGKRLSMHSTINGNAIGSSDGDMNKPYGMNHTNKESSTSVLPKKRKFNPSILEEIEKSNAAQVQLHTQTANSYSLPVSTNPPSSIQSVVVAPPQSTAVDYSFVSTKPSVPEIRVQQHVNHLHSHHQRSSTSVGTVVDLVVEEHTRPPENVSSHVDSHGQSLMPMDGNSLVSGSRKQLRADIELEEWLDHRVLAKQEKVYLPGIIRQALPSGDVCVEFDCREGELVVFKDVLGSGKYDVIGDASPSMGQVMLGARVCVRIADSPVNHHASSRVYFEGFVDKILTNPVQFVVKLTSHQSEPHIVKRADLRLLQPPWWDELEALDVIPSHIVTNSTANGHTGYSAPTIPVPTQTTVLHSHQRSTPQALPLQVPHMVPSVQPGEAGGYYRTTSTSPLLTTPVSTHSASTNLSNGVERPGVYDNADFESDDDLGREDILFTSDPDAKLSGSSKRSSMQSRGSTCSLVEQRSITPRSQPATPRSQAATPHKYKKGDVVSTPSGIRKKFNGKQWRRLCSKDGCTKESQRRGYCSRHLNLKGSSLRAGPANFPSRGRGRDIDGEETSRDSDTSPNYGDRRITGRFDPEETEAANMLVSLGSSRSATPAFSSPTGQATSPCVLQSPITVGPYQNVFMPINSPAAPSQVPLAAAAAAAARATNLVSPSHKWSKQSSPVPPHFMVAQYQPQSVVRPSLLRPAQVSVQASPANSVTGTGGAPPMVVPPAGMHTSVIRISPSPVRGTSLAPIQHPGAVPQHTTWRVECPVTTSYADTIPPPAPAPIPASVSNAFPPTVVTSAVQAQQSIILQQALTTGLPLENECVPHRTLLKAPPSVQPSLALMPITKTEPVDCSANSSTLYCVVPQQQDKKYVVLPPVITEAETDKFPATIMQVNHIQPSTVLVDKSSVVQQTNKVGTHNVDVGVSSAEIKPALSESEPTRHMSAEISVSNNSVVQHSGQPVIVRPMHLLPVLPPVQKKVETREKNGGVLAVNPSQSLPVYPWQSLVPILTTTPSSQSPLPPSLSPPLSAPPITNVPDSGGGSDRELKTSDDLENLDGEGVDIIPTGEDDDDVFEPETPTEVGPLIEPVAISAAGKRRTQSLGSLQSSKEPQSPQKVKERDRIRRPMNAFMIFSKRHRALVHQRHPNQDNRTVSKILGEWWYALGPEEKQKYHELASEVKEAHFKAHPDWKWCSKDRRKSSTSSMKGEPRGKLGSVDESPDAVPTSGSMEVGLPSPGAGLAGSQVPTTGANICNESSANQGEVCNKEIADPQGAASEVPVAEPEQPSGGERGAAGAGHEEEFSDEDQMVICEDAPPEIDLKCKEKQRFSPVSGIKSSSGDVTCRPKPIKARLPSSSMEGTGKYHNSNGDKAGPGGVVLYPYHSPVNPMGITGFQPTGGGAFKSMPVSPKVVKPSIEQQMNKSNDNSSERVLNVSSTWGGSVVTSVSSFTTKTLDTKPAAVNIVTSASCQSQNMENGRHWPRSTAVVISQTQRKPGTVTIYQQQAPQRFENNGIHPGVNVPMSQGAVTSTYQTPLTLTFLTPSTLTTPTATLSLADSHLLLKTERINVEVESPVVSQQTSTIPSTSSIHTLSSESMHYVVPSVSYSDNSHNPGTQQKTVDVPTVIVNKSYADFTGGYNPNTVQNSAYNSNETNNQAQRHTDRNDSLADQSNNERLPPHTGANSNSHYYTGVMNCKIEEQNTEKGKNILNMPNETVTRSTETSAILREHHSNSLPSPSVTSFHDKMSSDVGCKSRSPPRNEGFSVIENLNQSPQSNSQPEENTPFVLAPTPAQLGRAPLQRRQSMAVSSSVISSVSDSIVSSQSGGNTSNSAVCIEEVRADGSTNTTPLGPPSATVPSSPSTKKSFFKKNIEDGMDRVLETVNFQKKFSSLPEFNPQGCQSPSAISVPSSPGMFVNSYRKKQQRPGAEENPEVESGSVTQTPKSTNKLIGNTFFGPDFNLEAYRVGGELGESGEASSPRTPKTPGGKDSEKGHRRMLEQRRQLVMQLFHEQGCFFPSTQATSAFQALHNDVFPNKSSLQLKIREVRQKVMAQQNSQTPMTPSSISSPMASSTESAATTPGSTMTHTPTNPVSMPAASSS</sequence>
<feature type="compositionally biased region" description="Polar residues" evidence="8">
    <location>
        <begin position="2235"/>
        <end position="2245"/>
    </location>
</feature>
<comment type="caution">
    <text evidence="10">The sequence shown here is derived from an EMBL/GenBank/DDBJ whole genome shotgun (WGS) entry which is preliminary data.</text>
</comment>
<dbReference type="Pfam" id="PF00505">
    <property type="entry name" value="HMG_box"/>
    <property type="match status" value="1"/>
</dbReference>
<feature type="compositionally biased region" description="Polar residues" evidence="8">
    <location>
        <begin position="1784"/>
        <end position="1804"/>
    </location>
</feature>
<keyword evidence="11" id="KW-1185">Reference proteome</keyword>
<dbReference type="InterPro" id="IPR058606">
    <property type="entry name" value="HTH_Cic_C"/>
</dbReference>
<feature type="compositionally biased region" description="Pro residues" evidence="8">
    <location>
        <begin position="1167"/>
        <end position="1178"/>
    </location>
</feature>
<dbReference type="GO" id="GO:0005634">
    <property type="term" value="C:nucleus"/>
    <property type="evidence" value="ECO:0007669"/>
    <property type="project" value="UniProtKB-UniRule"/>
</dbReference>
<feature type="DNA-binding region" description="HMG box" evidence="7">
    <location>
        <begin position="1271"/>
        <end position="1339"/>
    </location>
</feature>
<feature type="compositionally biased region" description="Basic and acidic residues" evidence="8">
    <location>
        <begin position="708"/>
        <end position="738"/>
    </location>
</feature>
<feature type="region of interest" description="Disordered" evidence="8">
    <location>
        <begin position="1343"/>
        <end position="1390"/>
    </location>
</feature>
<dbReference type="SMART" id="SM00398">
    <property type="entry name" value="HMG"/>
    <property type="match status" value="1"/>
</dbReference>
<dbReference type="GO" id="GO:0000981">
    <property type="term" value="F:DNA-binding transcription factor activity, RNA polymerase II-specific"/>
    <property type="evidence" value="ECO:0007669"/>
    <property type="project" value="TreeGrafter"/>
</dbReference>
<dbReference type="InterPro" id="IPR036910">
    <property type="entry name" value="HMG_box_dom_sf"/>
</dbReference>
<evidence type="ECO:0000256" key="1">
    <source>
        <dbReference type="ARBA" id="ARBA00022491"/>
    </source>
</evidence>
<evidence type="ECO:0000256" key="3">
    <source>
        <dbReference type="ARBA" id="ARBA00023015"/>
    </source>
</evidence>
<feature type="compositionally biased region" description="Polar residues" evidence="8">
    <location>
        <begin position="1248"/>
        <end position="1263"/>
    </location>
</feature>
<evidence type="ECO:0000256" key="7">
    <source>
        <dbReference type="PROSITE-ProRule" id="PRU00267"/>
    </source>
</evidence>
<feature type="compositionally biased region" description="Polar residues" evidence="8">
    <location>
        <begin position="2082"/>
        <end position="2093"/>
    </location>
</feature>
<feature type="region of interest" description="Disordered" evidence="8">
    <location>
        <begin position="2115"/>
        <end position="2139"/>
    </location>
</feature>
<feature type="region of interest" description="Disordered" evidence="8">
    <location>
        <begin position="1161"/>
        <end position="1270"/>
    </location>
</feature>
<dbReference type="EMBL" id="JAZDUA010000186">
    <property type="protein sequence ID" value="KAK7865080.1"/>
    <property type="molecule type" value="Genomic_DNA"/>
</dbReference>
<keyword evidence="3" id="KW-0805">Transcription regulation</keyword>
<feature type="region of interest" description="Disordered" evidence="8">
    <location>
        <begin position="1915"/>
        <end position="1934"/>
    </location>
</feature>
<feature type="compositionally biased region" description="Low complexity" evidence="8">
    <location>
        <begin position="1998"/>
        <end position="2008"/>
    </location>
</feature>
<dbReference type="GO" id="GO:0000977">
    <property type="term" value="F:RNA polymerase II transcription regulatory region sequence-specific DNA binding"/>
    <property type="evidence" value="ECO:0007669"/>
    <property type="project" value="TreeGrafter"/>
</dbReference>
<evidence type="ECO:0000313" key="10">
    <source>
        <dbReference type="EMBL" id="KAK7865080.1"/>
    </source>
</evidence>
<keyword evidence="5" id="KW-0804">Transcription</keyword>
<keyword evidence="2" id="KW-0597">Phosphoprotein</keyword>
<protein>
    <recommendedName>
        <fullName evidence="9">HMG box domain-containing protein</fullName>
    </recommendedName>
</protein>
<feature type="compositionally biased region" description="Pro residues" evidence="8">
    <location>
        <begin position="30"/>
        <end position="53"/>
    </location>
</feature>
<feature type="region of interest" description="Disordered" evidence="8">
    <location>
        <begin position="535"/>
        <end position="658"/>
    </location>
</feature>
<evidence type="ECO:0000256" key="6">
    <source>
        <dbReference type="ARBA" id="ARBA00023242"/>
    </source>
</evidence>
<dbReference type="PANTHER" id="PTHR13059:SF13">
    <property type="entry name" value="PROTEIN CAPICUA HOMOLOG"/>
    <property type="match status" value="1"/>
</dbReference>
<accession>A0AAN9Z7T7</accession>
<feature type="compositionally biased region" description="Polar residues" evidence="8">
    <location>
        <begin position="1915"/>
        <end position="1927"/>
    </location>
</feature>
<evidence type="ECO:0000256" key="2">
    <source>
        <dbReference type="ARBA" id="ARBA00022553"/>
    </source>
</evidence>
<dbReference type="PANTHER" id="PTHR13059">
    <property type="entry name" value="HMG-BOX TRANSCRIPTION FACTOR BBX"/>
    <property type="match status" value="1"/>
</dbReference>
<feature type="region of interest" description="Disordered" evidence="8">
    <location>
        <begin position="1988"/>
        <end position="2008"/>
    </location>
</feature>
<feature type="compositionally biased region" description="Polar residues" evidence="8">
    <location>
        <begin position="90"/>
        <end position="101"/>
    </location>
</feature>
<evidence type="ECO:0000313" key="11">
    <source>
        <dbReference type="Proteomes" id="UP001378592"/>
    </source>
</evidence>
<dbReference type="InterPro" id="IPR032147">
    <property type="entry name" value="Cic_dom"/>
</dbReference>
<feature type="compositionally biased region" description="Polar residues" evidence="8">
    <location>
        <begin position="1878"/>
        <end position="1887"/>
    </location>
</feature>
<feature type="region of interest" description="Disordered" evidence="8">
    <location>
        <begin position="695"/>
        <end position="739"/>
    </location>
</feature>
<feature type="domain" description="HMG box" evidence="9">
    <location>
        <begin position="1271"/>
        <end position="1339"/>
    </location>
</feature>
<feature type="compositionally biased region" description="Low complexity" evidence="8">
    <location>
        <begin position="2201"/>
        <end position="2234"/>
    </location>
</feature>
<dbReference type="FunFam" id="1.10.30.10:FF:000010">
    <property type="entry name" value="Capicua transcriptional repressor b"/>
    <property type="match status" value="1"/>
</dbReference>
<feature type="compositionally biased region" description="Acidic residues" evidence="8">
    <location>
        <begin position="579"/>
        <end position="588"/>
    </location>
</feature>
<dbReference type="Gene3D" id="1.10.30.10">
    <property type="entry name" value="High mobility group box domain"/>
    <property type="match status" value="1"/>
</dbReference>
<dbReference type="InterPro" id="IPR058607">
    <property type="entry name" value="HMG-box_Cic-like"/>
</dbReference>
<evidence type="ECO:0000256" key="4">
    <source>
        <dbReference type="ARBA" id="ARBA00023125"/>
    </source>
</evidence>
<feature type="region of interest" description="Disordered" evidence="8">
    <location>
        <begin position="1874"/>
        <end position="1910"/>
    </location>
</feature>
<organism evidence="10 11">
    <name type="scientific">Gryllus longicercus</name>
    <dbReference type="NCBI Taxonomy" id="2509291"/>
    <lineage>
        <taxon>Eukaryota</taxon>
        <taxon>Metazoa</taxon>
        <taxon>Ecdysozoa</taxon>
        <taxon>Arthropoda</taxon>
        <taxon>Hexapoda</taxon>
        <taxon>Insecta</taxon>
        <taxon>Pterygota</taxon>
        <taxon>Neoptera</taxon>
        <taxon>Polyneoptera</taxon>
        <taxon>Orthoptera</taxon>
        <taxon>Ensifera</taxon>
        <taxon>Gryllidea</taxon>
        <taxon>Grylloidea</taxon>
        <taxon>Gryllidae</taxon>
        <taxon>Gryllinae</taxon>
        <taxon>Gryllus</taxon>
    </lineage>
</organism>
<keyword evidence="6 7" id="KW-0539">Nucleus</keyword>
<feature type="region of interest" description="Disordered" evidence="8">
    <location>
        <begin position="1779"/>
        <end position="1833"/>
    </location>
</feature>
<feature type="compositionally biased region" description="Pro residues" evidence="8">
    <location>
        <begin position="70"/>
        <end position="85"/>
    </location>
</feature>
<feature type="region of interest" description="Disordered" evidence="8">
    <location>
        <begin position="1478"/>
        <end position="1508"/>
    </location>
</feature>